<reference evidence="1" key="1">
    <citation type="journal article" date="2019" name="Sci. Rep.">
        <title>Draft genome of Tanacetum cinerariifolium, the natural source of mosquito coil.</title>
        <authorList>
            <person name="Yamashiro T."/>
            <person name="Shiraishi A."/>
            <person name="Satake H."/>
            <person name="Nakayama K."/>
        </authorList>
    </citation>
    <scope>NUCLEOTIDE SEQUENCE</scope>
</reference>
<protein>
    <submittedName>
        <fullName evidence="1">Uncharacterized protein</fullName>
    </submittedName>
</protein>
<comment type="caution">
    <text evidence="1">The sequence shown here is derived from an EMBL/GenBank/DDBJ whole genome shotgun (WGS) entry which is preliminary data.</text>
</comment>
<dbReference type="EMBL" id="BKCJ010005061">
    <property type="protein sequence ID" value="GEU64667.1"/>
    <property type="molecule type" value="Genomic_DNA"/>
</dbReference>
<organism evidence="1">
    <name type="scientific">Tanacetum cinerariifolium</name>
    <name type="common">Dalmatian daisy</name>
    <name type="synonym">Chrysanthemum cinerariifolium</name>
    <dbReference type="NCBI Taxonomy" id="118510"/>
    <lineage>
        <taxon>Eukaryota</taxon>
        <taxon>Viridiplantae</taxon>
        <taxon>Streptophyta</taxon>
        <taxon>Embryophyta</taxon>
        <taxon>Tracheophyta</taxon>
        <taxon>Spermatophyta</taxon>
        <taxon>Magnoliopsida</taxon>
        <taxon>eudicotyledons</taxon>
        <taxon>Gunneridae</taxon>
        <taxon>Pentapetalae</taxon>
        <taxon>asterids</taxon>
        <taxon>campanulids</taxon>
        <taxon>Asterales</taxon>
        <taxon>Asteraceae</taxon>
        <taxon>Asteroideae</taxon>
        <taxon>Anthemideae</taxon>
        <taxon>Anthemidinae</taxon>
        <taxon>Tanacetum</taxon>
    </lineage>
</organism>
<sequence length="228" mass="26148">MDDPNITMEEYIELEAEKARNFPAIIYKDALAPDHEISFEPTDMSFTNMTPLPLTDQRHLWLRYEGLEYTNADIMDFERRLKRIYDRQVHRIQVLDFDTLTEEMKGALADRLRMEYTDAQGHGENTREIADRGDLSAYWIGISFDGDFLSAFPSYTLIRDRLMRLFHRLIAFSIARRSQPPKKDATAEGVQVDHEGLEEGDHAVLAPVDAAQAPTVVVAAPKTRGMQD</sequence>
<proteinExistence type="predicted"/>
<dbReference type="AlphaFoldDB" id="A0A6L2LUM6"/>
<evidence type="ECO:0000313" key="1">
    <source>
        <dbReference type="EMBL" id="GEU64667.1"/>
    </source>
</evidence>
<gene>
    <name evidence="1" type="ORF">Tci_036645</name>
</gene>
<accession>A0A6L2LUM6</accession>
<name>A0A6L2LUM6_TANCI</name>